<comment type="caution">
    <text evidence="1">The sequence shown here is derived from an EMBL/GenBank/DDBJ whole genome shotgun (WGS) entry which is preliminary data.</text>
</comment>
<protein>
    <submittedName>
        <fullName evidence="1">Uncharacterized protein</fullName>
    </submittedName>
</protein>
<proteinExistence type="predicted"/>
<sequence length="43" mass="4965">MKFGSLDWQNRNRIQTTSVIKKSRFAESRICFTVGSVDIELMA</sequence>
<dbReference type="Proteomes" id="UP001380953">
    <property type="component" value="Unassembled WGS sequence"/>
</dbReference>
<organism evidence="1 2">
    <name type="scientific">Saccharibacillus sacchari</name>
    <dbReference type="NCBI Taxonomy" id="456493"/>
    <lineage>
        <taxon>Bacteria</taxon>
        <taxon>Bacillati</taxon>
        <taxon>Bacillota</taxon>
        <taxon>Bacilli</taxon>
        <taxon>Bacillales</taxon>
        <taxon>Paenibacillaceae</taxon>
        <taxon>Saccharibacillus</taxon>
    </lineage>
</organism>
<dbReference type="EMBL" id="JBBKAR010000068">
    <property type="protein sequence ID" value="MEJ8307388.1"/>
    <property type="molecule type" value="Genomic_DNA"/>
</dbReference>
<reference evidence="1" key="1">
    <citation type="submission" date="2024-03" db="EMBL/GenBank/DDBJ databases">
        <title>Whole genome sequecning of epiphytes from Marcgravia umbellata leaves.</title>
        <authorList>
            <person name="Kumar G."/>
            <person name="Savka M.A."/>
        </authorList>
    </citation>
    <scope>NUCLEOTIDE SEQUENCE</scope>
    <source>
        <strain evidence="1">RIT_BL5</strain>
    </source>
</reference>
<name>A0ACC6PKF8_9BACL</name>
<evidence type="ECO:0000313" key="1">
    <source>
        <dbReference type="EMBL" id="MEJ8307388.1"/>
    </source>
</evidence>
<accession>A0ACC6PKF8</accession>
<evidence type="ECO:0000313" key="2">
    <source>
        <dbReference type="Proteomes" id="UP001380953"/>
    </source>
</evidence>
<gene>
    <name evidence="1" type="ORF">WKI47_26080</name>
</gene>
<keyword evidence="2" id="KW-1185">Reference proteome</keyword>